<dbReference type="Pfam" id="PF17189">
    <property type="entry name" value="Glyco_hydro_30C"/>
    <property type="match status" value="1"/>
</dbReference>
<evidence type="ECO:0000256" key="13">
    <source>
        <dbReference type="SAM" id="SignalP"/>
    </source>
</evidence>
<comment type="catalytic activity">
    <reaction evidence="1">
        <text>a beta-D-glucosyl-(1&lt;-&gt;1')-N-acylsphing-4-enine + H2O = an N-acylsphing-4-enine + D-glucose</text>
        <dbReference type="Rhea" id="RHEA:13269"/>
        <dbReference type="ChEBI" id="CHEBI:4167"/>
        <dbReference type="ChEBI" id="CHEBI:15377"/>
        <dbReference type="ChEBI" id="CHEBI:22801"/>
        <dbReference type="ChEBI" id="CHEBI:52639"/>
        <dbReference type="EC" id="3.2.1.45"/>
    </reaction>
    <physiologicalReaction direction="left-to-right" evidence="1">
        <dbReference type="Rhea" id="RHEA:13270"/>
    </physiologicalReaction>
</comment>
<name>A0AAV1IXX9_9NEOP</name>
<evidence type="ECO:0000256" key="11">
    <source>
        <dbReference type="ARBA" id="ARBA00051345"/>
    </source>
</evidence>
<evidence type="ECO:0000256" key="2">
    <source>
        <dbReference type="ARBA" id="ARBA00004760"/>
    </source>
</evidence>
<sequence length="535" mass="61040">MLVRSTLTLFGFILLSCVYKTTTDKPCAARQIPRESVVCVCNSTYCDDFIREPPEDDSYVMYTSNKAGLRFEKEIKGFQKVGDKHCLYCSEIHLELDPSVTFQKVEGFGGAVTDAAAINWKSLNPALQYYIIKSYYTNEGVEYNMARVPIGGTDFSTRTYAYNEFPVDDANLTNFHLAPEDYKLKIPMIWAIQNASQVPIHIVSSTWSPPPWMKTNNAFTGFSRLKEAYYQTYADYHLKFIQKYEAEGIPIWGITTTNEPINGIFHLTSFNSLGWTVNQLGKWIVNHLGPTIRNSTHNHIKILTCDDQRFTVPFFFNMMLHEHPEALKIIDGIAVHSYNDFITPASVLNFVTKYYPDKFIISTEASEGSFPWQNNVVLGSWDRAESYIHDILEDLNHDVVGWIDWNLCLDLAGGPNWESNFVDSPILVNARDQEFYKQPMFYALGQVSKLVPRNSTRIQVTETKSFFQRSVKHVAFVTPRNTTVLVLYNSGKAQSVTVKCVDVVAKLNLTAHSITTIEFKTRKEPEMKLEDLLTP</sequence>
<dbReference type="GO" id="GO:0005764">
    <property type="term" value="C:lysosome"/>
    <property type="evidence" value="ECO:0007669"/>
    <property type="project" value="UniProtKB-ARBA"/>
</dbReference>
<feature type="signal peptide" evidence="13">
    <location>
        <begin position="1"/>
        <end position="23"/>
    </location>
</feature>
<feature type="domain" description="Glycosyl hydrolase family 30 TIM-barrel" evidence="14">
    <location>
        <begin position="105"/>
        <end position="450"/>
    </location>
</feature>
<dbReference type="InterPro" id="IPR001139">
    <property type="entry name" value="Glyco_hydro_30"/>
</dbReference>
<dbReference type="GO" id="GO:0016241">
    <property type="term" value="P:regulation of macroautophagy"/>
    <property type="evidence" value="ECO:0007669"/>
    <property type="project" value="UniProtKB-ARBA"/>
</dbReference>
<evidence type="ECO:0000259" key="15">
    <source>
        <dbReference type="Pfam" id="PF17189"/>
    </source>
</evidence>
<dbReference type="GO" id="GO:0006680">
    <property type="term" value="P:glucosylceramide catabolic process"/>
    <property type="evidence" value="ECO:0007669"/>
    <property type="project" value="TreeGrafter"/>
</dbReference>
<dbReference type="PRINTS" id="PR00843">
    <property type="entry name" value="GLHYDRLASE30"/>
</dbReference>
<dbReference type="GO" id="GO:0032006">
    <property type="term" value="P:regulation of TOR signaling"/>
    <property type="evidence" value="ECO:0007669"/>
    <property type="project" value="UniProtKB-ARBA"/>
</dbReference>
<dbReference type="Pfam" id="PF02055">
    <property type="entry name" value="Glyco_hydro_30"/>
    <property type="match status" value="1"/>
</dbReference>
<dbReference type="GO" id="GO:0030163">
    <property type="term" value="P:protein catabolic process"/>
    <property type="evidence" value="ECO:0007669"/>
    <property type="project" value="UniProtKB-ARBA"/>
</dbReference>
<keyword evidence="9 12" id="KW-0443">Lipid metabolism</keyword>
<accession>A0AAV1IXX9</accession>
<dbReference type="EMBL" id="CAVLEF010000002">
    <property type="protein sequence ID" value="CAK1541496.1"/>
    <property type="molecule type" value="Genomic_DNA"/>
</dbReference>
<keyword evidence="7 12" id="KW-0378">Hydrolase</keyword>
<dbReference type="GO" id="GO:0016758">
    <property type="term" value="F:hexosyltransferase activity"/>
    <property type="evidence" value="ECO:0007669"/>
    <property type="project" value="UniProtKB-ARBA"/>
</dbReference>
<dbReference type="Gene3D" id="3.20.20.80">
    <property type="entry name" value="Glycosidases"/>
    <property type="match status" value="1"/>
</dbReference>
<comment type="caution">
    <text evidence="16">The sequence shown here is derived from an EMBL/GenBank/DDBJ whole genome shotgun (WGS) entry which is preliminary data.</text>
</comment>
<dbReference type="GO" id="GO:0006914">
    <property type="term" value="P:autophagy"/>
    <property type="evidence" value="ECO:0007669"/>
    <property type="project" value="UniProtKB-ARBA"/>
</dbReference>
<comment type="pathway">
    <text evidence="3">Sphingolipid metabolism.</text>
</comment>
<keyword evidence="12" id="KW-0326">Glycosidase</keyword>
<evidence type="ECO:0000256" key="3">
    <source>
        <dbReference type="ARBA" id="ARBA00004991"/>
    </source>
</evidence>
<evidence type="ECO:0000259" key="14">
    <source>
        <dbReference type="Pfam" id="PF02055"/>
    </source>
</evidence>
<organism evidence="16 17">
    <name type="scientific">Leptosia nina</name>
    <dbReference type="NCBI Taxonomy" id="320188"/>
    <lineage>
        <taxon>Eukaryota</taxon>
        <taxon>Metazoa</taxon>
        <taxon>Ecdysozoa</taxon>
        <taxon>Arthropoda</taxon>
        <taxon>Hexapoda</taxon>
        <taxon>Insecta</taxon>
        <taxon>Pterygota</taxon>
        <taxon>Neoptera</taxon>
        <taxon>Endopterygota</taxon>
        <taxon>Lepidoptera</taxon>
        <taxon>Glossata</taxon>
        <taxon>Ditrysia</taxon>
        <taxon>Papilionoidea</taxon>
        <taxon>Pieridae</taxon>
        <taxon>Pierinae</taxon>
        <taxon>Leptosia</taxon>
    </lineage>
</organism>
<dbReference type="EC" id="3.2.1.45" evidence="5 12"/>
<evidence type="ECO:0000256" key="10">
    <source>
        <dbReference type="ARBA" id="ARBA00050474"/>
    </source>
</evidence>
<dbReference type="GO" id="GO:0007040">
    <property type="term" value="P:lysosome organization"/>
    <property type="evidence" value="ECO:0007669"/>
    <property type="project" value="UniProtKB-ARBA"/>
</dbReference>
<dbReference type="PROSITE" id="PS51257">
    <property type="entry name" value="PROKAR_LIPOPROTEIN"/>
    <property type="match status" value="1"/>
</dbReference>
<feature type="chain" id="PRO_5043785269" description="Glucosylceramidase" evidence="13">
    <location>
        <begin position="24"/>
        <end position="535"/>
    </location>
</feature>
<protein>
    <recommendedName>
        <fullName evidence="5 12">Glucosylceramidase</fullName>
        <ecNumber evidence="5 12">3.2.1.45</ecNumber>
    </recommendedName>
</protein>
<dbReference type="GO" id="GO:0004348">
    <property type="term" value="F:glucosylceramidase activity"/>
    <property type="evidence" value="ECO:0007669"/>
    <property type="project" value="UniProtKB-EC"/>
</dbReference>
<dbReference type="Proteomes" id="UP001497472">
    <property type="component" value="Unassembled WGS sequence"/>
</dbReference>
<evidence type="ECO:0000256" key="4">
    <source>
        <dbReference type="ARBA" id="ARBA00005382"/>
    </source>
</evidence>
<dbReference type="InterPro" id="IPR033452">
    <property type="entry name" value="GH30_C"/>
</dbReference>
<comment type="catalytic activity">
    <reaction evidence="11">
        <text>an N-acyl-1-beta-D-glucosyl-15-methylhexadecasphing-4-enine + H2O = an N-acyl-15-methylhexadecasphing-4-enine + D-glucose</text>
        <dbReference type="Rhea" id="RHEA:34755"/>
        <dbReference type="ChEBI" id="CHEBI:4167"/>
        <dbReference type="ChEBI" id="CHEBI:15377"/>
        <dbReference type="ChEBI" id="CHEBI:70815"/>
        <dbReference type="ChEBI" id="CHEBI:70846"/>
    </reaction>
    <physiologicalReaction direction="left-to-right" evidence="11">
        <dbReference type="Rhea" id="RHEA:34756"/>
    </physiologicalReaction>
</comment>
<reference evidence="16 17" key="1">
    <citation type="submission" date="2023-11" db="EMBL/GenBank/DDBJ databases">
        <authorList>
            <person name="Okamura Y."/>
        </authorList>
    </citation>
    <scope>NUCLEOTIDE SEQUENCE [LARGE SCALE GENOMIC DNA]</scope>
</reference>
<dbReference type="InterPro" id="IPR017853">
    <property type="entry name" value="GH"/>
</dbReference>
<dbReference type="AlphaFoldDB" id="A0AAV1IXX9"/>
<dbReference type="PANTHER" id="PTHR11069:SF23">
    <property type="entry name" value="LYSOSOMAL ACID GLUCOSYLCERAMIDASE"/>
    <property type="match status" value="1"/>
</dbReference>
<evidence type="ECO:0000256" key="5">
    <source>
        <dbReference type="ARBA" id="ARBA00012658"/>
    </source>
</evidence>
<evidence type="ECO:0000256" key="1">
    <source>
        <dbReference type="ARBA" id="ARBA00001013"/>
    </source>
</evidence>
<dbReference type="GO" id="GO:0042391">
    <property type="term" value="P:regulation of membrane potential"/>
    <property type="evidence" value="ECO:0007669"/>
    <property type="project" value="UniProtKB-ARBA"/>
</dbReference>
<comment type="pathway">
    <text evidence="2">Lipid metabolism; sphingolipid metabolism.</text>
</comment>
<dbReference type="PANTHER" id="PTHR11069">
    <property type="entry name" value="GLUCOSYLCERAMIDASE"/>
    <property type="match status" value="1"/>
</dbReference>
<dbReference type="GO" id="GO:0051246">
    <property type="term" value="P:regulation of protein metabolic process"/>
    <property type="evidence" value="ECO:0007669"/>
    <property type="project" value="UniProtKB-ARBA"/>
</dbReference>
<dbReference type="SUPFAM" id="SSF51445">
    <property type="entry name" value="(Trans)glycosidases"/>
    <property type="match status" value="1"/>
</dbReference>
<gene>
    <name evidence="16" type="ORF">LNINA_LOCUS1476</name>
</gene>
<comment type="similarity">
    <text evidence="4 12">Belongs to the glycosyl hydrolase 30 family.</text>
</comment>
<dbReference type="GO" id="GO:0006066">
    <property type="term" value="P:alcohol metabolic process"/>
    <property type="evidence" value="ECO:0007669"/>
    <property type="project" value="UniProtKB-ARBA"/>
</dbReference>
<evidence type="ECO:0000256" key="9">
    <source>
        <dbReference type="ARBA" id="ARBA00023098"/>
    </source>
</evidence>
<dbReference type="GO" id="GO:0008202">
    <property type="term" value="P:steroid metabolic process"/>
    <property type="evidence" value="ECO:0007669"/>
    <property type="project" value="UniProtKB-ARBA"/>
</dbReference>
<keyword evidence="17" id="KW-1185">Reference proteome</keyword>
<keyword evidence="8 12" id="KW-0746">Sphingolipid metabolism</keyword>
<evidence type="ECO:0000256" key="6">
    <source>
        <dbReference type="ARBA" id="ARBA00022729"/>
    </source>
</evidence>
<evidence type="ECO:0000256" key="7">
    <source>
        <dbReference type="ARBA" id="ARBA00022801"/>
    </source>
</evidence>
<proteinExistence type="inferred from homology"/>
<keyword evidence="6 13" id="KW-0732">Signal</keyword>
<feature type="domain" description="Glycosyl hydrolase family 30 beta sandwich" evidence="15">
    <location>
        <begin position="454"/>
        <end position="517"/>
    </location>
</feature>
<evidence type="ECO:0000313" key="17">
    <source>
        <dbReference type="Proteomes" id="UP001497472"/>
    </source>
</evidence>
<evidence type="ECO:0000256" key="8">
    <source>
        <dbReference type="ARBA" id="ARBA00022919"/>
    </source>
</evidence>
<dbReference type="GO" id="GO:0005102">
    <property type="term" value="F:signaling receptor binding"/>
    <property type="evidence" value="ECO:0007669"/>
    <property type="project" value="UniProtKB-ARBA"/>
</dbReference>
<dbReference type="GO" id="GO:0010605">
    <property type="term" value="P:negative regulation of macromolecule metabolic process"/>
    <property type="evidence" value="ECO:0007669"/>
    <property type="project" value="UniProtKB-ARBA"/>
</dbReference>
<comment type="catalytic activity">
    <reaction evidence="10">
        <text>a beta-D-glucosylceramide + H2O = an N-acyl-sphingoid base + D-glucose</text>
        <dbReference type="Rhea" id="RHEA:81447"/>
        <dbReference type="ChEBI" id="CHEBI:4167"/>
        <dbReference type="ChEBI" id="CHEBI:15377"/>
        <dbReference type="ChEBI" id="CHEBI:83264"/>
        <dbReference type="ChEBI" id="CHEBI:83273"/>
    </reaction>
    <physiologicalReaction direction="left-to-right" evidence="10">
        <dbReference type="Rhea" id="RHEA:81448"/>
    </physiologicalReaction>
</comment>
<evidence type="ECO:0000256" key="12">
    <source>
        <dbReference type="RuleBase" id="RU361188"/>
    </source>
</evidence>
<dbReference type="GO" id="GO:0005774">
    <property type="term" value="C:vacuolar membrane"/>
    <property type="evidence" value="ECO:0007669"/>
    <property type="project" value="UniProtKB-ARBA"/>
</dbReference>
<dbReference type="SUPFAM" id="SSF51011">
    <property type="entry name" value="Glycosyl hydrolase domain"/>
    <property type="match status" value="1"/>
</dbReference>
<dbReference type="InterPro" id="IPR033453">
    <property type="entry name" value="Glyco_hydro_30_TIM-barrel"/>
</dbReference>
<evidence type="ECO:0000313" key="16">
    <source>
        <dbReference type="EMBL" id="CAK1541496.1"/>
    </source>
</evidence>
<dbReference type="FunFam" id="3.20.20.80:FF:000030">
    <property type="entry name" value="Lysosomal acid glucosylceramidase"/>
    <property type="match status" value="1"/>
</dbReference>